<name>A0A6P6CS92_PTEVA</name>
<feature type="compositionally biased region" description="Low complexity" evidence="13">
    <location>
        <begin position="15"/>
        <end position="24"/>
    </location>
</feature>
<dbReference type="FunFam" id="2.30.29.30:FF:000158">
    <property type="entry name" value="FYVE, RhoGEF and PH domain containing 6"/>
    <property type="match status" value="1"/>
</dbReference>
<feature type="compositionally biased region" description="Polar residues" evidence="13">
    <location>
        <begin position="469"/>
        <end position="481"/>
    </location>
</feature>
<evidence type="ECO:0000256" key="2">
    <source>
        <dbReference type="ARBA" id="ARBA00022490"/>
    </source>
</evidence>
<dbReference type="Pfam" id="PF00621">
    <property type="entry name" value="RhoGEF"/>
    <property type="match status" value="1"/>
</dbReference>
<feature type="compositionally biased region" description="Basic and acidic residues" evidence="13">
    <location>
        <begin position="329"/>
        <end position="340"/>
    </location>
</feature>
<dbReference type="CTD" id="55785"/>
<evidence type="ECO:0000256" key="11">
    <source>
        <dbReference type="ARBA" id="ARBA00069931"/>
    </source>
</evidence>
<comment type="subcellular location">
    <subcellularLocation>
        <location evidence="1">Cytoplasm</location>
        <location evidence="1">Cytoskeleton</location>
    </subcellularLocation>
</comment>
<evidence type="ECO:0000256" key="12">
    <source>
        <dbReference type="PROSITE-ProRule" id="PRU00091"/>
    </source>
</evidence>
<dbReference type="Pfam" id="PF00169">
    <property type="entry name" value="PH"/>
    <property type="match status" value="2"/>
</dbReference>
<dbReference type="SMART" id="SM00233">
    <property type="entry name" value="PH"/>
    <property type="match status" value="2"/>
</dbReference>
<feature type="compositionally biased region" description="Basic and acidic residues" evidence="13">
    <location>
        <begin position="525"/>
        <end position="536"/>
    </location>
</feature>
<dbReference type="PANTHER" id="PTHR12673:SF12">
    <property type="entry name" value="FYVE, RHOGEF AND PH DOMAIN-CONTAINING PROTEIN 6"/>
    <property type="match status" value="1"/>
</dbReference>
<feature type="region of interest" description="Disordered" evidence="13">
    <location>
        <begin position="469"/>
        <end position="536"/>
    </location>
</feature>
<feature type="domain" description="PH" evidence="14">
    <location>
        <begin position="1334"/>
        <end position="1430"/>
    </location>
</feature>
<dbReference type="GO" id="GO:0005856">
    <property type="term" value="C:cytoskeleton"/>
    <property type="evidence" value="ECO:0007669"/>
    <property type="project" value="UniProtKB-SubCell"/>
</dbReference>
<dbReference type="PROSITE" id="PS50178">
    <property type="entry name" value="ZF_FYVE"/>
    <property type="match status" value="1"/>
</dbReference>
<evidence type="ECO:0000256" key="10">
    <source>
        <dbReference type="ARBA" id="ARBA00056020"/>
    </source>
</evidence>
<evidence type="ECO:0000256" key="1">
    <source>
        <dbReference type="ARBA" id="ARBA00004245"/>
    </source>
</evidence>
<dbReference type="Gene3D" id="2.30.29.30">
    <property type="entry name" value="Pleckstrin-homology domain (PH domain)/Phosphotyrosine-binding domain (PTB)"/>
    <property type="match status" value="2"/>
</dbReference>
<dbReference type="PANTHER" id="PTHR12673">
    <property type="entry name" value="FACIOGENITAL DYSPLASIA PROTEIN"/>
    <property type="match status" value="1"/>
</dbReference>
<dbReference type="Proteomes" id="UP000515202">
    <property type="component" value="Unplaced"/>
</dbReference>
<dbReference type="Pfam" id="PF01363">
    <property type="entry name" value="FYVE"/>
    <property type="match status" value="1"/>
</dbReference>
<gene>
    <name evidence="18" type="primary">FGD6</name>
</gene>
<dbReference type="FunFam" id="2.30.29.30:FF:000209">
    <property type="entry name" value="FYVE, RhoGEF and PH domain-containing protein 6"/>
    <property type="match status" value="1"/>
</dbReference>
<dbReference type="SUPFAM" id="SSF48065">
    <property type="entry name" value="DBL homology domain (DH-domain)"/>
    <property type="match status" value="1"/>
</dbReference>
<reference evidence="18" key="1">
    <citation type="submission" date="2025-08" db="UniProtKB">
        <authorList>
            <consortium name="RefSeq"/>
        </authorList>
    </citation>
    <scope>IDENTIFICATION</scope>
    <source>
        <tissue evidence="18">Kidney</tissue>
    </source>
</reference>
<feature type="compositionally biased region" description="Low complexity" evidence="13">
    <location>
        <begin position="343"/>
        <end position="352"/>
    </location>
</feature>
<dbReference type="SMART" id="SM00064">
    <property type="entry name" value="FYVE"/>
    <property type="match status" value="1"/>
</dbReference>
<dbReference type="CDD" id="cd13237">
    <property type="entry name" value="PH2_FGD5_FGD6"/>
    <property type="match status" value="1"/>
</dbReference>
<dbReference type="InterPro" id="IPR000219">
    <property type="entry name" value="DH_dom"/>
</dbReference>
<evidence type="ECO:0000256" key="6">
    <source>
        <dbReference type="ARBA" id="ARBA00022737"/>
    </source>
</evidence>
<dbReference type="InterPro" id="IPR001849">
    <property type="entry name" value="PH_domain"/>
</dbReference>
<dbReference type="GO" id="GO:0005737">
    <property type="term" value="C:cytoplasm"/>
    <property type="evidence" value="ECO:0007669"/>
    <property type="project" value="TreeGrafter"/>
</dbReference>
<keyword evidence="8" id="KW-0862">Zinc</keyword>
<dbReference type="InterPro" id="IPR000306">
    <property type="entry name" value="Znf_FYVE"/>
</dbReference>
<dbReference type="Gene3D" id="3.30.40.10">
    <property type="entry name" value="Zinc/RING finger domain, C3HC4 (zinc finger)"/>
    <property type="match status" value="1"/>
</dbReference>
<dbReference type="SUPFAM" id="SSF50729">
    <property type="entry name" value="PH domain-like"/>
    <property type="match status" value="2"/>
</dbReference>
<feature type="region of interest" description="Disordered" evidence="13">
    <location>
        <begin position="690"/>
        <end position="719"/>
    </location>
</feature>
<comment type="function">
    <text evidence="10">May activate CDC42, a member of the Ras-like family of Rho- and Rac proteins, by exchanging bound GDP for free GTP. May play a role in regulating the actin cytoskeleton and cell shape.</text>
</comment>
<evidence type="ECO:0000259" key="16">
    <source>
        <dbReference type="PROSITE" id="PS50178"/>
    </source>
</evidence>
<dbReference type="FunFam" id="1.20.900.10:FF:000024">
    <property type="entry name" value="FYVE, RhoGEF and PH domain-containing protein 6"/>
    <property type="match status" value="1"/>
</dbReference>
<dbReference type="InterPro" id="IPR037743">
    <property type="entry name" value="FGD6_N_PH"/>
</dbReference>
<dbReference type="RefSeq" id="XP_023389735.1">
    <property type="nucleotide sequence ID" value="XM_023533967.1"/>
</dbReference>
<feature type="region of interest" description="Disordered" evidence="13">
    <location>
        <begin position="379"/>
        <end position="425"/>
    </location>
</feature>
<protein>
    <recommendedName>
        <fullName evidence="11">FYVE, RhoGEF and PH domain-containing protein 6</fullName>
    </recommendedName>
</protein>
<evidence type="ECO:0000256" key="3">
    <source>
        <dbReference type="ARBA" id="ARBA00022553"/>
    </source>
</evidence>
<dbReference type="InterPro" id="IPR011993">
    <property type="entry name" value="PH-like_dom_sf"/>
</dbReference>
<evidence type="ECO:0000313" key="17">
    <source>
        <dbReference type="Proteomes" id="UP000515202"/>
    </source>
</evidence>
<dbReference type="InterPro" id="IPR017455">
    <property type="entry name" value="Znf_FYVE-rel"/>
</dbReference>
<dbReference type="Gene3D" id="1.20.900.10">
    <property type="entry name" value="Dbl homology (DH) domain"/>
    <property type="match status" value="1"/>
</dbReference>
<organism evidence="17 18">
    <name type="scientific">Pteropus vampyrus</name>
    <name type="common">Large flying fox</name>
    <dbReference type="NCBI Taxonomy" id="132908"/>
    <lineage>
        <taxon>Eukaryota</taxon>
        <taxon>Metazoa</taxon>
        <taxon>Chordata</taxon>
        <taxon>Craniata</taxon>
        <taxon>Vertebrata</taxon>
        <taxon>Euteleostomi</taxon>
        <taxon>Mammalia</taxon>
        <taxon>Eutheria</taxon>
        <taxon>Laurasiatheria</taxon>
        <taxon>Chiroptera</taxon>
        <taxon>Yinpterochiroptera</taxon>
        <taxon>Pteropodoidea</taxon>
        <taxon>Pteropodidae</taxon>
        <taxon>Pteropodinae</taxon>
        <taxon>Pteropus</taxon>
    </lineage>
</organism>
<accession>A0A6P6CS92</accession>
<evidence type="ECO:0000256" key="7">
    <source>
        <dbReference type="ARBA" id="ARBA00022771"/>
    </source>
</evidence>
<sequence>MTSAAEIKKPPVAPKPKLVVANNKPAPPPVAPKPDIVISSVPQSTKKTKPAIAPKPKVPKGSPVCEIGQSPSRKIIVNLEEHKQELPENANNSSCKNVGRQSSDYILPICSCSSECIHKLGTRENLCVKHLVLEPLETPENLENSKSDASSPAIKTRSQCDSNGETVKSHSGVVLKASILEEKLKDVLTKRTSPFISPQKHRSTDNPEMNDCCNSNRQFRIEFADLSPSLSSFEKVPDHHCHLQLPSNEFQNFETGQDSSEKNSICFHSSEQEALANGKRSPFLSSDGVSKKSEVKDHGLLEIHLVPYTPKFPTPKPRKARTARLLRQKHVDAPSERTEGPENLESNSSCLSEDSLRNNKISVVYQDVLYNQEQVGKVKPGNQSEFNVDSSSDRKNLADSQKAMCHETSSSEKVTPPLNTDSNLSSDSKIVDGSSMFPAVDKEANFARCSTLSMSLPKQVKLTCNKYSPNLGVSASQTQKESTIKDESSSKIVPKKPQRHSLPAAGVLKKAASEELVEKSSYPSNEEKNSEKDPERNHLRQLCAQNHGMSSSFDMPKRTSEKPVWKLPHPILPFSGNPESLKSVTISSSSESSTVLTKPRAKSLSAVDMERCTKPCKDSQKKNSLKKLLNMKLSICFMKNDFQKLWSKSSQLGDTTAGSPSGARRKGIENDWHGLLVDEEKRNKPIKAYSADNYSLESQKKRKKSRGQTSAMSGSRAESLDDQLLYREATSLLPCKSVTSGCAPEYEHIRHYEEIPEYENLPFIMAVGKTPELEWQNSSSVEDSDANVYEVEEPYEPPDGQLQLGPTHQHSSSSGASQEGHSDLDLGLGDLPSDEEEVVNSSDEDDVSSDSSKGEPDLLGDKQDEDTGIKSKVHYIAKEIMSSEKVFVDVLKLLHIDFRDAVAHASRQLGKPVIEDRILNQILYYLPQLYELNRDLLKELEERMLNWTEQQRIADIFVKKGPYLKMYSTYIKEFDKNIALLDEQCKKNPGFAAVVREFETSPRCANLALKHYLLKPVQRIPQYKLLLTDYLKNLLEDSGDYRDTQDALAVVIEVANHANDTMKQGDNFQKLMQIQYSLNGHHEIVQPGRVFLKEGTLMKLSRKVMQPRVFFLFNDALLYTTPVQSGMYKLNNMLSLAGMKVKKPTQEAYQNELKIESVERSFILSASSATERDEWLEAISRSIEEYAKKRITFCPSRSLDEADSEIKEEVSPLGSKAPIWIPDTRATMCMICTSEFTLTWRRHHCRACGKIVCQACSSNKYGLDYLKNQPARVCEHCFQELQKLDHQNSPKIGSPGNHKSPSSALSSVLHSIPSGRKQKKIPAALKEVSANTEDSSMSGYLYRSKGNKKPWKHFWFVIKNKVLYTYAASEDVAALESQPLLGFTVTQVKDENSESRVFQLLHKSMVFYVFKADDAHTAQKWIEAFQEGTIL</sequence>
<evidence type="ECO:0000259" key="15">
    <source>
        <dbReference type="PROSITE" id="PS50010"/>
    </source>
</evidence>
<feature type="compositionally biased region" description="Acidic residues" evidence="13">
    <location>
        <begin position="832"/>
        <end position="848"/>
    </location>
</feature>
<keyword evidence="2" id="KW-0963">Cytoplasm</keyword>
<feature type="domain" description="FYVE-type" evidence="16">
    <location>
        <begin position="1223"/>
        <end position="1282"/>
    </location>
</feature>
<feature type="region of interest" description="Disordered" evidence="13">
    <location>
        <begin position="140"/>
        <end position="165"/>
    </location>
</feature>
<evidence type="ECO:0000259" key="14">
    <source>
        <dbReference type="PROSITE" id="PS50003"/>
    </source>
</evidence>
<evidence type="ECO:0000313" key="18">
    <source>
        <dbReference type="RefSeq" id="XP_023389735.1"/>
    </source>
</evidence>
<feature type="region of interest" description="Disordered" evidence="13">
    <location>
        <begin position="329"/>
        <end position="352"/>
    </location>
</feature>
<evidence type="ECO:0000256" key="5">
    <source>
        <dbReference type="ARBA" id="ARBA00022723"/>
    </source>
</evidence>
<keyword evidence="3" id="KW-0597">Phosphoprotein</keyword>
<feature type="compositionally biased region" description="Basic and acidic residues" evidence="13">
    <location>
        <begin position="852"/>
        <end position="865"/>
    </location>
</feature>
<keyword evidence="9" id="KW-0206">Cytoskeleton</keyword>
<keyword evidence="17" id="KW-1185">Reference proteome</keyword>
<dbReference type="GO" id="GO:0008270">
    <property type="term" value="F:zinc ion binding"/>
    <property type="evidence" value="ECO:0007669"/>
    <property type="project" value="UniProtKB-KW"/>
</dbReference>
<dbReference type="InterPro" id="IPR035899">
    <property type="entry name" value="DBL_dom_sf"/>
</dbReference>
<feature type="region of interest" description="Disordered" evidence="13">
    <location>
        <begin position="1288"/>
        <end position="1307"/>
    </location>
</feature>
<feature type="compositionally biased region" description="Low complexity" evidence="13">
    <location>
        <begin position="808"/>
        <end position="831"/>
    </location>
</feature>
<dbReference type="SMART" id="SM00325">
    <property type="entry name" value="RhoGEF"/>
    <property type="match status" value="1"/>
</dbReference>
<dbReference type="CDD" id="cd15743">
    <property type="entry name" value="FYVE_FGD6"/>
    <property type="match status" value="1"/>
</dbReference>
<feature type="compositionally biased region" description="Polar residues" evidence="13">
    <location>
        <begin position="156"/>
        <end position="165"/>
    </location>
</feature>
<feature type="domain" description="DH" evidence="15">
    <location>
        <begin position="872"/>
        <end position="1061"/>
    </location>
</feature>
<dbReference type="CDD" id="cd15793">
    <property type="entry name" value="PH1_FGD6"/>
    <property type="match status" value="1"/>
</dbReference>
<dbReference type="GeneID" id="105295989"/>
<evidence type="ECO:0000256" key="8">
    <source>
        <dbReference type="ARBA" id="ARBA00022833"/>
    </source>
</evidence>
<dbReference type="InterPro" id="IPR013083">
    <property type="entry name" value="Znf_RING/FYVE/PHD"/>
</dbReference>
<feature type="compositionally biased region" description="Polar residues" evidence="13">
    <location>
        <begin position="407"/>
        <end position="425"/>
    </location>
</feature>
<dbReference type="PROSITE" id="PS50003">
    <property type="entry name" value="PH_DOMAIN"/>
    <property type="match status" value="2"/>
</dbReference>
<dbReference type="FunFam" id="3.30.40.10:FF:000061">
    <property type="entry name" value="FYVE, RhoGEF and PH domain containing 1"/>
    <property type="match status" value="1"/>
</dbReference>
<dbReference type="InterPro" id="IPR051092">
    <property type="entry name" value="FYVE_RhoGEF_PH"/>
</dbReference>
<dbReference type="CDD" id="cd00160">
    <property type="entry name" value="RhoGEF"/>
    <property type="match status" value="1"/>
</dbReference>
<proteinExistence type="predicted"/>
<keyword evidence="6" id="KW-0677">Repeat</keyword>
<feature type="region of interest" description="Disordered" evidence="13">
    <location>
        <begin position="1"/>
        <end position="67"/>
    </location>
</feature>
<feature type="compositionally biased region" description="Polar residues" evidence="13">
    <location>
        <begin position="381"/>
        <end position="390"/>
    </location>
</feature>
<evidence type="ECO:0000256" key="4">
    <source>
        <dbReference type="ARBA" id="ARBA00022658"/>
    </source>
</evidence>
<keyword evidence="4" id="KW-0344">Guanine-nucleotide releasing factor</keyword>
<dbReference type="PROSITE" id="PS50010">
    <property type="entry name" value="DH_2"/>
    <property type="match status" value="1"/>
</dbReference>
<keyword evidence="7 12" id="KW-0863">Zinc-finger</keyword>
<feature type="domain" description="PH" evidence="14">
    <location>
        <begin position="1090"/>
        <end position="1184"/>
    </location>
</feature>
<feature type="region of interest" description="Disordered" evidence="13">
    <location>
        <begin position="793"/>
        <end position="865"/>
    </location>
</feature>
<keyword evidence="5" id="KW-0479">Metal-binding</keyword>
<dbReference type="GO" id="GO:0005085">
    <property type="term" value="F:guanyl-nucleotide exchange factor activity"/>
    <property type="evidence" value="ECO:0007669"/>
    <property type="project" value="UniProtKB-KW"/>
</dbReference>
<dbReference type="OrthoDB" id="245697at2759"/>
<evidence type="ECO:0000256" key="13">
    <source>
        <dbReference type="SAM" id="MobiDB-lite"/>
    </source>
</evidence>
<evidence type="ECO:0000256" key="9">
    <source>
        <dbReference type="ARBA" id="ARBA00023212"/>
    </source>
</evidence>